<dbReference type="PANTHER" id="PTHR24567">
    <property type="entry name" value="CRP FAMILY TRANSCRIPTIONAL REGULATORY PROTEIN"/>
    <property type="match status" value="1"/>
</dbReference>
<name>A0A381FQJ1_9FLAO</name>
<feature type="domain" description="Cyclic nucleotide-binding" evidence="1">
    <location>
        <begin position="17"/>
        <end position="99"/>
    </location>
</feature>
<proteinExistence type="predicted"/>
<dbReference type="InterPro" id="IPR050397">
    <property type="entry name" value="Env_Response_Regulators"/>
</dbReference>
<sequence>MSIQEDILYSAGALAEHYSAGDYIFRKGDIPQYYYQILTGNVKLNSYKQDKEVVQEILFAHSSVGESMFILRKPYLMNAVALSNCTVIKISTEHFLALLHLHPNIFLDIYSILADASFENAIMMDSLTNRSTK</sequence>
<dbReference type="RefSeq" id="WP_115621743.1">
    <property type="nucleotide sequence ID" value="NZ_UFVR01000004.1"/>
</dbReference>
<dbReference type="SUPFAM" id="SSF51206">
    <property type="entry name" value="cAMP-binding domain-like"/>
    <property type="match status" value="1"/>
</dbReference>
<evidence type="ECO:0000259" key="1">
    <source>
        <dbReference type="PROSITE" id="PS50042"/>
    </source>
</evidence>
<dbReference type="PANTHER" id="PTHR24567:SF26">
    <property type="entry name" value="REGULATORY PROTEIN YEIL"/>
    <property type="match status" value="1"/>
</dbReference>
<evidence type="ECO:0000313" key="3">
    <source>
        <dbReference type="Proteomes" id="UP000254282"/>
    </source>
</evidence>
<gene>
    <name evidence="2" type="ORF">NCTC13532_04334</name>
</gene>
<evidence type="ECO:0000313" key="2">
    <source>
        <dbReference type="EMBL" id="SUX48714.1"/>
    </source>
</evidence>
<dbReference type="InterPro" id="IPR000595">
    <property type="entry name" value="cNMP-bd_dom"/>
</dbReference>
<protein>
    <submittedName>
        <fullName evidence="2">Transcriptional activator FtrB</fullName>
    </submittedName>
</protein>
<accession>A0A381FQJ1</accession>
<dbReference type="AlphaFoldDB" id="A0A381FQJ1"/>
<dbReference type="SMART" id="SM00100">
    <property type="entry name" value="cNMP"/>
    <property type="match status" value="1"/>
</dbReference>
<dbReference type="GO" id="GO:0005829">
    <property type="term" value="C:cytosol"/>
    <property type="evidence" value="ECO:0007669"/>
    <property type="project" value="TreeGrafter"/>
</dbReference>
<dbReference type="EMBL" id="UFVR01000004">
    <property type="protein sequence ID" value="SUX48714.1"/>
    <property type="molecule type" value="Genomic_DNA"/>
</dbReference>
<dbReference type="Gene3D" id="2.60.120.10">
    <property type="entry name" value="Jelly Rolls"/>
    <property type="match status" value="1"/>
</dbReference>
<dbReference type="InterPro" id="IPR018490">
    <property type="entry name" value="cNMP-bd_dom_sf"/>
</dbReference>
<dbReference type="GO" id="GO:0003700">
    <property type="term" value="F:DNA-binding transcription factor activity"/>
    <property type="evidence" value="ECO:0007669"/>
    <property type="project" value="TreeGrafter"/>
</dbReference>
<dbReference type="CDD" id="cd00038">
    <property type="entry name" value="CAP_ED"/>
    <property type="match status" value="1"/>
</dbReference>
<organism evidence="2 3">
    <name type="scientific">Chryseobacterium indoltheticum</name>
    <dbReference type="NCBI Taxonomy" id="254"/>
    <lineage>
        <taxon>Bacteria</taxon>
        <taxon>Pseudomonadati</taxon>
        <taxon>Bacteroidota</taxon>
        <taxon>Flavobacteriia</taxon>
        <taxon>Flavobacteriales</taxon>
        <taxon>Weeksellaceae</taxon>
        <taxon>Chryseobacterium group</taxon>
        <taxon>Chryseobacterium</taxon>
    </lineage>
</organism>
<dbReference type="PROSITE" id="PS50042">
    <property type="entry name" value="CNMP_BINDING_3"/>
    <property type="match status" value="1"/>
</dbReference>
<dbReference type="InterPro" id="IPR014710">
    <property type="entry name" value="RmlC-like_jellyroll"/>
</dbReference>
<dbReference type="Pfam" id="PF00027">
    <property type="entry name" value="cNMP_binding"/>
    <property type="match status" value="1"/>
</dbReference>
<reference evidence="2 3" key="1">
    <citation type="submission" date="2018-06" db="EMBL/GenBank/DDBJ databases">
        <authorList>
            <consortium name="Pathogen Informatics"/>
            <person name="Doyle S."/>
        </authorList>
    </citation>
    <scope>NUCLEOTIDE SEQUENCE [LARGE SCALE GENOMIC DNA]</scope>
    <source>
        <strain evidence="2 3">NCTC13532</strain>
    </source>
</reference>
<dbReference type="Proteomes" id="UP000254282">
    <property type="component" value="Unassembled WGS sequence"/>
</dbReference>